<evidence type="ECO:0000313" key="3">
    <source>
        <dbReference type="Proteomes" id="UP000190027"/>
    </source>
</evidence>
<dbReference type="SUPFAM" id="SSF53335">
    <property type="entry name" value="S-adenosyl-L-methionine-dependent methyltransferases"/>
    <property type="match status" value="1"/>
</dbReference>
<dbReference type="AlphaFoldDB" id="A0A1T4XZV2"/>
<evidence type="ECO:0000259" key="1">
    <source>
        <dbReference type="Pfam" id="PF08241"/>
    </source>
</evidence>
<sequence length="401" mass="45515">MTQLTNDTLGSVLFELTWESDAARHTDRFVAQKINLWRDLLPGEVHSGIDGLHPGEEFCCRISVLPPKPSLIREHRLRDFHPERQQLPGLRPREGRFYPQGLLDNVLGVHPSNLRPFRVLETKDDSFVADRNHPMTCRDFALRLEVLEVRDKVAEMGGSCQEWMDQVLDGPGLQARRAGGAATDFWDGTPLTRPNEDPDEAFHRMARLVPHIDSMARQRLQTLHGQLLRPGMDVLDLMAGWQSHLPENLKLNSCTGLGMNQEEMDANPDITSGIVQDLNEQSTLPFADGSFDAVLCCLSVEYLVRPAEVMREAARVLRPGGVLCLSVSNRWHAPKVTNLWIQLHEFERLGFLSELILGTEAFRNLQTLSERGWSRPFDERDRYYPVLQNADPLYAAWAELA</sequence>
<dbReference type="GO" id="GO:0008757">
    <property type="term" value="F:S-adenosylmethionine-dependent methyltransferase activity"/>
    <property type="evidence" value="ECO:0007669"/>
    <property type="project" value="InterPro"/>
</dbReference>
<dbReference type="EMBL" id="FUYC01000021">
    <property type="protein sequence ID" value="SKA94738.1"/>
    <property type="molecule type" value="Genomic_DNA"/>
</dbReference>
<dbReference type="STRING" id="1121449.SAMN02745704_02613"/>
<dbReference type="PANTHER" id="PTHR43036">
    <property type="entry name" value="OSJNBB0011N17.9 PROTEIN"/>
    <property type="match status" value="1"/>
</dbReference>
<dbReference type="OrthoDB" id="529208at2"/>
<dbReference type="GO" id="GO:0003755">
    <property type="term" value="F:peptidyl-prolyl cis-trans isomerase activity"/>
    <property type="evidence" value="ECO:0007669"/>
    <property type="project" value="InterPro"/>
</dbReference>
<dbReference type="Gene3D" id="3.40.50.150">
    <property type="entry name" value="Vaccinia Virus protein VP39"/>
    <property type="match status" value="1"/>
</dbReference>
<dbReference type="InterPro" id="IPR046357">
    <property type="entry name" value="PPIase_dom_sf"/>
</dbReference>
<feature type="domain" description="Methyltransferase type 11" evidence="1">
    <location>
        <begin position="282"/>
        <end position="324"/>
    </location>
</feature>
<dbReference type="Gene3D" id="3.10.50.40">
    <property type="match status" value="1"/>
</dbReference>
<evidence type="ECO:0000313" key="2">
    <source>
        <dbReference type="EMBL" id="SKA94738.1"/>
    </source>
</evidence>
<organism evidence="2 3">
    <name type="scientific">Paucidesulfovibrio gracilis DSM 16080</name>
    <dbReference type="NCBI Taxonomy" id="1121449"/>
    <lineage>
        <taxon>Bacteria</taxon>
        <taxon>Pseudomonadati</taxon>
        <taxon>Thermodesulfobacteriota</taxon>
        <taxon>Desulfovibrionia</taxon>
        <taxon>Desulfovibrionales</taxon>
        <taxon>Desulfovibrionaceae</taxon>
        <taxon>Paucidesulfovibrio</taxon>
    </lineage>
</organism>
<dbReference type="GO" id="GO:0032259">
    <property type="term" value="P:methylation"/>
    <property type="evidence" value="ECO:0007669"/>
    <property type="project" value="UniProtKB-KW"/>
</dbReference>
<dbReference type="RefSeq" id="WP_078718155.1">
    <property type="nucleotide sequence ID" value="NZ_FUYC01000021.1"/>
</dbReference>
<name>A0A1T4XZV2_9BACT</name>
<dbReference type="Pfam" id="PF08241">
    <property type="entry name" value="Methyltransf_11"/>
    <property type="match status" value="1"/>
</dbReference>
<reference evidence="2 3" key="1">
    <citation type="submission" date="2017-02" db="EMBL/GenBank/DDBJ databases">
        <authorList>
            <person name="Peterson S.W."/>
        </authorList>
    </citation>
    <scope>NUCLEOTIDE SEQUENCE [LARGE SCALE GENOMIC DNA]</scope>
    <source>
        <strain evidence="2 3">DSM 16080</strain>
    </source>
</reference>
<gene>
    <name evidence="2" type="ORF">SAMN02745704_02613</name>
</gene>
<dbReference type="PANTHER" id="PTHR43036:SF2">
    <property type="entry name" value="OS04G0481300 PROTEIN"/>
    <property type="match status" value="1"/>
</dbReference>
<keyword evidence="2" id="KW-0489">Methyltransferase</keyword>
<dbReference type="Proteomes" id="UP000190027">
    <property type="component" value="Unassembled WGS sequence"/>
</dbReference>
<dbReference type="InterPro" id="IPR029063">
    <property type="entry name" value="SAM-dependent_MTases_sf"/>
</dbReference>
<protein>
    <submittedName>
        <fullName evidence="2">Methyltransferase domain-containing protein</fullName>
    </submittedName>
</protein>
<proteinExistence type="predicted"/>
<dbReference type="InterPro" id="IPR013216">
    <property type="entry name" value="Methyltransf_11"/>
</dbReference>
<dbReference type="CDD" id="cd02440">
    <property type="entry name" value="AdoMet_MTases"/>
    <property type="match status" value="1"/>
</dbReference>
<keyword evidence="3" id="KW-1185">Reference proteome</keyword>
<keyword evidence="2" id="KW-0808">Transferase</keyword>
<accession>A0A1T4XZV2</accession>